<keyword evidence="10" id="KW-1185">Reference proteome</keyword>
<dbReference type="Proteomes" id="UP000182589">
    <property type="component" value="Unassembled WGS sequence"/>
</dbReference>
<dbReference type="EMBL" id="FNOJ01000006">
    <property type="protein sequence ID" value="SDW46313.1"/>
    <property type="molecule type" value="Genomic_DNA"/>
</dbReference>
<proteinExistence type="inferred from homology"/>
<dbReference type="UniPathway" id="UPA00904">
    <property type="reaction ID" value="UER00875"/>
</dbReference>
<comment type="function">
    <text evidence="6">Catalyzes the dehydration of methylthioribulose-1-phosphate (MTRu-1-P) into 2,3-diketo-5-methylthiopentyl-1-phosphate (DK-MTP-1-P).</text>
</comment>
<evidence type="ECO:0000256" key="2">
    <source>
        <dbReference type="ARBA" id="ARBA00022723"/>
    </source>
</evidence>
<comment type="catalytic activity">
    <reaction evidence="6">
        <text>5-(methylsulfanyl)-D-ribulose 1-phosphate = 5-methylsulfanyl-2,3-dioxopentyl phosphate + H2O</text>
        <dbReference type="Rhea" id="RHEA:15549"/>
        <dbReference type="ChEBI" id="CHEBI:15377"/>
        <dbReference type="ChEBI" id="CHEBI:58548"/>
        <dbReference type="ChEBI" id="CHEBI:58828"/>
        <dbReference type="EC" id="4.2.1.109"/>
    </reaction>
</comment>
<comment type="cofactor">
    <cofactor evidence="6">
        <name>Zn(2+)</name>
        <dbReference type="ChEBI" id="CHEBI:29105"/>
    </cofactor>
    <text evidence="6">Binds 1 zinc ion per subunit.</text>
</comment>
<dbReference type="EC" id="4.2.1.109" evidence="6"/>
<dbReference type="GO" id="GO:0008270">
    <property type="term" value="F:zinc ion binding"/>
    <property type="evidence" value="ECO:0007669"/>
    <property type="project" value="UniProtKB-UniRule"/>
</dbReference>
<dbReference type="EMBL" id="BSRA01000008">
    <property type="protein sequence ID" value="GLV13963.1"/>
    <property type="molecule type" value="Genomic_DNA"/>
</dbReference>
<evidence type="ECO:0000256" key="5">
    <source>
        <dbReference type="ARBA" id="ARBA00023239"/>
    </source>
</evidence>
<dbReference type="InterPro" id="IPR001303">
    <property type="entry name" value="Aldolase_II/adducin_N"/>
</dbReference>
<evidence type="ECO:0000259" key="7">
    <source>
        <dbReference type="SMART" id="SM01007"/>
    </source>
</evidence>
<dbReference type="RefSeq" id="WP_074692727.1">
    <property type="nucleotide sequence ID" value="NZ_BSRA01000008.1"/>
</dbReference>
<organism evidence="9 10">
    <name type="scientific">Alicyclobacillus hesperidum</name>
    <dbReference type="NCBI Taxonomy" id="89784"/>
    <lineage>
        <taxon>Bacteria</taxon>
        <taxon>Bacillati</taxon>
        <taxon>Bacillota</taxon>
        <taxon>Bacilli</taxon>
        <taxon>Bacillales</taxon>
        <taxon>Alicyclobacillaceae</taxon>
        <taxon>Alicyclobacillus</taxon>
    </lineage>
</organism>
<dbReference type="PANTHER" id="PTHR10640:SF7">
    <property type="entry name" value="METHYLTHIORIBULOSE-1-PHOSPHATE DEHYDRATASE"/>
    <property type="match status" value="1"/>
</dbReference>
<gene>
    <name evidence="6 8" type="primary">mtnB</name>
    <name evidence="8" type="ORF">Heshes_16470</name>
    <name evidence="9" type="ORF">SAMN04489725_10684</name>
</gene>
<reference evidence="8" key="3">
    <citation type="submission" date="2023-02" db="EMBL/GenBank/DDBJ databases">
        <title>Proposal of a novel subspecies: Alicyclobacillus hesperidum subspecies aegle.</title>
        <authorList>
            <person name="Goto K."/>
            <person name="Fujii T."/>
            <person name="Yasui K."/>
            <person name="Mochida K."/>
            <person name="Kato-Tanaka Y."/>
            <person name="Morohoshi S."/>
            <person name="An S.Y."/>
            <person name="Kasai H."/>
            <person name="Yokota A."/>
        </authorList>
    </citation>
    <scope>NUCLEOTIDE SEQUENCE</scope>
    <source>
        <strain evidence="8">DSM 12766</strain>
    </source>
</reference>
<reference evidence="10" key="2">
    <citation type="submission" date="2016-10" db="EMBL/GenBank/DDBJ databases">
        <authorList>
            <person name="Varghese N."/>
        </authorList>
    </citation>
    <scope>NUCLEOTIDE SEQUENCE [LARGE SCALE GENOMIC DNA]</scope>
    <source>
        <strain evidence="10">DSM 12489</strain>
    </source>
</reference>
<dbReference type="GO" id="GO:0019509">
    <property type="term" value="P:L-methionine salvage from methylthioadenosine"/>
    <property type="evidence" value="ECO:0007669"/>
    <property type="project" value="UniProtKB-UniRule"/>
</dbReference>
<dbReference type="PANTHER" id="PTHR10640">
    <property type="entry name" value="METHYLTHIORIBULOSE-1-PHOSPHATE DEHYDRATASE"/>
    <property type="match status" value="1"/>
</dbReference>
<keyword evidence="4 6" id="KW-0486">Methionine biosynthesis</keyword>
<dbReference type="HAMAP" id="MF_01677">
    <property type="entry name" value="Salvage_MtnB"/>
    <property type="match status" value="1"/>
</dbReference>
<reference evidence="9" key="1">
    <citation type="submission" date="2016-10" db="EMBL/GenBank/DDBJ databases">
        <authorList>
            <person name="de Groot N.N."/>
        </authorList>
    </citation>
    <scope>NUCLEOTIDE SEQUENCE [LARGE SCALE GENOMIC DNA]</scope>
    <source>
        <strain evidence="9">DSM 12489</strain>
    </source>
</reference>
<dbReference type="SMART" id="SM01007">
    <property type="entry name" value="Aldolase_II"/>
    <property type="match status" value="1"/>
</dbReference>
<evidence type="ECO:0000313" key="10">
    <source>
        <dbReference type="Proteomes" id="UP000182589"/>
    </source>
</evidence>
<keyword evidence="2 6" id="KW-0479">Metal-binding</keyword>
<dbReference type="InterPro" id="IPR036409">
    <property type="entry name" value="Aldolase_II/adducin_N_sf"/>
</dbReference>
<evidence type="ECO:0000313" key="8">
    <source>
        <dbReference type="EMBL" id="GLV13963.1"/>
    </source>
</evidence>
<dbReference type="SUPFAM" id="SSF53639">
    <property type="entry name" value="AraD/HMP-PK domain-like"/>
    <property type="match status" value="1"/>
</dbReference>
<name>A0A1H2TQW6_9BACL</name>
<dbReference type="Pfam" id="PF00596">
    <property type="entry name" value="Aldolase_II"/>
    <property type="match status" value="1"/>
</dbReference>
<evidence type="ECO:0000313" key="9">
    <source>
        <dbReference type="EMBL" id="SDW46313.1"/>
    </source>
</evidence>
<feature type="domain" description="Class II aldolase/adducin N-terminal" evidence="7">
    <location>
        <begin position="9"/>
        <end position="197"/>
    </location>
</feature>
<keyword evidence="3 6" id="KW-0862">Zinc</keyword>
<keyword evidence="1 6" id="KW-0028">Amino-acid biosynthesis</keyword>
<evidence type="ECO:0000256" key="3">
    <source>
        <dbReference type="ARBA" id="ARBA00022833"/>
    </source>
</evidence>
<dbReference type="STRING" id="89784.SAMN04489725_10684"/>
<dbReference type="GO" id="GO:0005737">
    <property type="term" value="C:cytoplasm"/>
    <property type="evidence" value="ECO:0007669"/>
    <property type="project" value="UniProtKB-UniRule"/>
</dbReference>
<dbReference type="Proteomes" id="UP001157137">
    <property type="component" value="Unassembled WGS sequence"/>
</dbReference>
<accession>A0A1H2TQW6</accession>
<keyword evidence="5 6" id="KW-0456">Lyase</keyword>
<dbReference type="Gene3D" id="3.40.225.10">
    <property type="entry name" value="Class II aldolase/adducin N-terminal domain"/>
    <property type="match status" value="1"/>
</dbReference>
<feature type="binding site" evidence="6">
    <location>
        <position position="97"/>
    </location>
    <ligand>
        <name>Zn(2+)</name>
        <dbReference type="ChEBI" id="CHEBI:29105"/>
    </ligand>
</feature>
<dbReference type="NCBIfam" id="TIGR03328">
    <property type="entry name" value="salvage_mtnB"/>
    <property type="match status" value="1"/>
</dbReference>
<comment type="similarity">
    <text evidence="6">Belongs to the aldolase class II family. MtnB subfamily.</text>
</comment>
<sequence length="210" mass="23253">MHTFSEQAQGVIELARFASDKGWLPATSGNLSILVERNPLLFAITRSGADKQRLTEQDVLLVDADMQVQGESSYRPSAETTVHVALYDKLSCGSILHVHTVYNNLISELFARQGYVEIAHHELLKALGHWEEDASVRIPIVPNWADLHQLGQAVADAAKPDVPAVLVRAHGVYAFGDTPDAARRHLEAVEFLCEYVYRLELIRNAGFVSP</sequence>
<feature type="binding site" evidence="6">
    <location>
        <position position="99"/>
    </location>
    <ligand>
        <name>Zn(2+)</name>
        <dbReference type="ChEBI" id="CHEBI:29105"/>
    </ligand>
</feature>
<dbReference type="AlphaFoldDB" id="A0A1H2TQW6"/>
<dbReference type="InterPro" id="IPR017714">
    <property type="entry name" value="MethylthioRu-1-P_deHdtase_MtnB"/>
</dbReference>
<comment type="pathway">
    <text evidence="6">Amino-acid biosynthesis; L-methionine biosynthesis via salvage pathway; L-methionine from S-methyl-5-thio-alpha-D-ribose 1-phosphate: step 2/6.</text>
</comment>
<protein>
    <recommendedName>
        <fullName evidence="6">Methylthioribulose-1-phosphate dehydratase</fullName>
        <shortName evidence="6">MTRu-1-P dehydratase</shortName>
        <ecNumber evidence="6">4.2.1.109</ecNumber>
    </recommendedName>
</protein>
<evidence type="ECO:0000256" key="4">
    <source>
        <dbReference type="ARBA" id="ARBA00023167"/>
    </source>
</evidence>
<evidence type="ECO:0000256" key="6">
    <source>
        <dbReference type="HAMAP-Rule" id="MF_01677"/>
    </source>
</evidence>
<evidence type="ECO:0000256" key="1">
    <source>
        <dbReference type="ARBA" id="ARBA00022605"/>
    </source>
</evidence>
<dbReference type="GO" id="GO:0046570">
    <property type="term" value="F:methylthioribulose 1-phosphate dehydratase activity"/>
    <property type="evidence" value="ECO:0007669"/>
    <property type="project" value="UniProtKB-UniRule"/>
</dbReference>